<evidence type="ECO:0000313" key="10">
    <source>
        <dbReference type="Proteomes" id="UP000719412"/>
    </source>
</evidence>
<gene>
    <name evidence="9" type="ORF">GEV33_000691</name>
</gene>
<keyword evidence="3" id="KW-0677">Repeat</keyword>
<dbReference type="PANTHER" id="PTHR24039:SF52">
    <property type="entry name" value="EGF-LIKE DOMAIN-CONTAINING PROTEIN"/>
    <property type="match status" value="1"/>
</dbReference>
<evidence type="ECO:0000256" key="3">
    <source>
        <dbReference type="ARBA" id="ARBA00022737"/>
    </source>
</evidence>
<organism evidence="9 10">
    <name type="scientific">Tenebrio molitor</name>
    <name type="common">Yellow mealworm beetle</name>
    <dbReference type="NCBI Taxonomy" id="7067"/>
    <lineage>
        <taxon>Eukaryota</taxon>
        <taxon>Metazoa</taxon>
        <taxon>Ecdysozoa</taxon>
        <taxon>Arthropoda</taxon>
        <taxon>Hexapoda</taxon>
        <taxon>Insecta</taxon>
        <taxon>Pterygota</taxon>
        <taxon>Neoptera</taxon>
        <taxon>Endopterygota</taxon>
        <taxon>Coleoptera</taxon>
        <taxon>Polyphaga</taxon>
        <taxon>Cucujiformia</taxon>
        <taxon>Tenebrionidae</taxon>
        <taxon>Tenebrio</taxon>
    </lineage>
</organism>
<evidence type="ECO:0000256" key="7">
    <source>
        <dbReference type="SAM" id="Phobius"/>
    </source>
</evidence>
<dbReference type="SUPFAM" id="SSF57184">
    <property type="entry name" value="Growth factor receptor domain"/>
    <property type="match status" value="1"/>
</dbReference>
<dbReference type="Gene3D" id="2.10.25.10">
    <property type="entry name" value="Laminin"/>
    <property type="match status" value="1"/>
</dbReference>
<keyword evidence="2" id="KW-0732">Signal</keyword>
<evidence type="ECO:0000313" key="9">
    <source>
        <dbReference type="EMBL" id="KAH0822100.1"/>
    </source>
</evidence>
<keyword evidence="7" id="KW-0812">Transmembrane</keyword>
<dbReference type="FunFam" id="2.10.25.10:FF:000672">
    <property type="entry name" value="Uncharacterized protein, isoform C"/>
    <property type="match status" value="1"/>
</dbReference>
<proteinExistence type="predicted"/>
<feature type="domain" description="EGF-like" evidence="8">
    <location>
        <begin position="81"/>
        <end position="115"/>
    </location>
</feature>
<dbReference type="SMART" id="SM00181">
    <property type="entry name" value="EGF"/>
    <property type="match status" value="2"/>
</dbReference>
<evidence type="ECO:0000256" key="4">
    <source>
        <dbReference type="ARBA" id="ARBA00023157"/>
    </source>
</evidence>
<comment type="caution">
    <text evidence="9">The sequence shown here is derived from an EMBL/GenBank/DDBJ whole genome shotgun (WGS) entry which is preliminary data.</text>
</comment>
<evidence type="ECO:0000259" key="8">
    <source>
        <dbReference type="PROSITE" id="PS50026"/>
    </source>
</evidence>
<dbReference type="AlphaFoldDB" id="A0A8J6HNS0"/>
<dbReference type="SMART" id="SM00179">
    <property type="entry name" value="EGF_CA"/>
    <property type="match status" value="1"/>
</dbReference>
<dbReference type="Pfam" id="PF07645">
    <property type="entry name" value="EGF_CA"/>
    <property type="match status" value="1"/>
</dbReference>
<dbReference type="Proteomes" id="UP000719412">
    <property type="component" value="Unassembled WGS sequence"/>
</dbReference>
<keyword evidence="10" id="KW-1185">Reference proteome</keyword>
<evidence type="ECO:0000256" key="6">
    <source>
        <dbReference type="SAM" id="MobiDB-lite"/>
    </source>
</evidence>
<comment type="caution">
    <text evidence="5">Lacks conserved residue(s) required for the propagation of feature annotation.</text>
</comment>
<feature type="disulfide bond" evidence="5">
    <location>
        <begin position="105"/>
        <end position="114"/>
    </location>
</feature>
<reference evidence="9" key="2">
    <citation type="submission" date="2021-08" db="EMBL/GenBank/DDBJ databases">
        <authorList>
            <person name="Eriksson T."/>
        </authorList>
    </citation>
    <scope>NUCLEOTIDE SEQUENCE</scope>
    <source>
        <strain evidence="9">Stoneville</strain>
        <tissue evidence="9">Whole head</tissue>
    </source>
</reference>
<keyword evidence="1 5" id="KW-0245">EGF-like domain</keyword>
<evidence type="ECO:0000256" key="2">
    <source>
        <dbReference type="ARBA" id="ARBA00022729"/>
    </source>
</evidence>
<dbReference type="EMBL" id="JABDTM020004298">
    <property type="protein sequence ID" value="KAH0822100.1"/>
    <property type="molecule type" value="Genomic_DNA"/>
</dbReference>
<dbReference type="CDD" id="cd00054">
    <property type="entry name" value="EGF_CA"/>
    <property type="match status" value="1"/>
</dbReference>
<dbReference type="InterPro" id="IPR009030">
    <property type="entry name" value="Growth_fac_rcpt_cys_sf"/>
</dbReference>
<feature type="domain" description="EGF-like" evidence="8">
    <location>
        <begin position="32"/>
        <end position="71"/>
    </location>
</feature>
<dbReference type="PROSITE" id="PS00022">
    <property type="entry name" value="EGF_1"/>
    <property type="match status" value="1"/>
</dbReference>
<accession>A0A8J6HNS0</accession>
<dbReference type="InterPro" id="IPR000742">
    <property type="entry name" value="EGF"/>
</dbReference>
<keyword evidence="7" id="KW-1133">Transmembrane helix</keyword>
<feature type="region of interest" description="Disordered" evidence="6">
    <location>
        <begin position="253"/>
        <end position="287"/>
    </location>
</feature>
<dbReference type="PROSITE" id="PS01187">
    <property type="entry name" value="EGF_CA"/>
    <property type="match status" value="1"/>
</dbReference>
<dbReference type="PANTHER" id="PTHR24039">
    <property type="entry name" value="FIBRILLIN-RELATED"/>
    <property type="match status" value="1"/>
</dbReference>
<dbReference type="PROSITE" id="PS00010">
    <property type="entry name" value="ASX_HYDROXYL"/>
    <property type="match status" value="1"/>
</dbReference>
<dbReference type="InterPro" id="IPR001881">
    <property type="entry name" value="EGF-like_Ca-bd_dom"/>
</dbReference>
<evidence type="ECO:0000256" key="1">
    <source>
        <dbReference type="ARBA" id="ARBA00022536"/>
    </source>
</evidence>
<feature type="transmembrane region" description="Helical" evidence="7">
    <location>
        <begin position="120"/>
        <end position="145"/>
    </location>
</feature>
<dbReference type="InterPro" id="IPR000152">
    <property type="entry name" value="EGF-type_Asp/Asn_hydroxyl_site"/>
</dbReference>
<evidence type="ECO:0000256" key="5">
    <source>
        <dbReference type="PROSITE-ProRule" id="PRU00076"/>
    </source>
</evidence>
<reference evidence="9" key="1">
    <citation type="journal article" date="2020" name="J Insects Food Feed">
        <title>The yellow mealworm (Tenebrio molitor) genome: a resource for the emerging insects as food and feed industry.</title>
        <authorList>
            <person name="Eriksson T."/>
            <person name="Andere A."/>
            <person name="Kelstrup H."/>
            <person name="Emery V."/>
            <person name="Picard C."/>
        </authorList>
    </citation>
    <scope>NUCLEOTIDE SEQUENCE</scope>
    <source>
        <strain evidence="9">Stoneville</strain>
        <tissue evidence="9">Whole head</tissue>
    </source>
</reference>
<dbReference type="GO" id="GO:0005509">
    <property type="term" value="F:calcium ion binding"/>
    <property type="evidence" value="ECO:0007669"/>
    <property type="project" value="InterPro"/>
</dbReference>
<keyword evidence="7" id="KW-0472">Membrane</keyword>
<sequence length="287" mass="31190">MKTPKLRGLRNNVGNSALWVDSPPGSISNLQDLDECSSPELHDCHALAKCINIFGGFRCECGDGYRDLWADSKHRAGRQCEQCSTQHCNNRGECKYQNGQEVCVCSGNYYGTQCELDGEVLGVAIGASVAAVIIIGLTLVCLVMWSRRWSREQKAAVGSPVFGYMATASNTVKAPVMGAPPYQLTLEDRLRWAQIADVMAQANHYAPEPVTGPTRPSSAMFGYPNLGGTMQRGSMHGTLPPVPLPRLNLQAQMASRAASVHGMRPLDNSSSSEEEDKADLLGRNFQR</sequence>
<dbReference type="InterPro" id="IPR018097">
    <property type="entry name" value="EGF_Ca-bd_CS"/>
</dbReference>
<name>A0A8J6HNS0_TENMO</name>
<dbReference type="PROSITE" id="PS50026">
    <property type="entry name" value="EGF_3"/>
    <property type="match status" value="2"/>
</dbReference>
<protein>
    <recommendedName>
        <fullName evidence="8">EGF-like domain-containing protein</fullName>
    </recommendedName>
</protein>
<dbReference type="InterPro" id="IPR049883">
    <property type="entry name" value="NOTCH1_EGF-like"/>
</dbReference>
<keyword evidence="4 5" id="KW-1015">Disulfide bond</keyword>